<evidence type="ECO:0000313" key="1">
    <source>
        <dbReference type="EMBL" id="EDX73003.1"/>
    </source>
</evidence>
<gene>
    <name evidence="1" type="ORF">MC7420_2621</name>
</gene>
<dbReference type="AlphaFoldDB" id="B4VYA6"/>
<accession>B4VYA6</accession>
<evidence type="ECO:0000313" key="2">
    <source>
        <dbReference type="Proteomes" id="UP000003835"/>
    </source>
</evidence>
<protein>
    <submittedName>
        <fullName evidence="1">Uncharacterized protein</fullName>
    </submittedName>
</protein>
<sequence>MPASPLPSFIIDISTPAIISFLAVRVTLPPFLASLLGTLSVEASIRPLISIIPCGLLKSILPPFR</sequence>
<name>B4VYA6_9CYAN</name>
<organism evidence="1 2">
    <name type="scientific">Coleofasciculus chthonoplastes PCC 7420</name>
    <dbReference type="NCBI Taxonomy" id="118168"/>
    <lineage>
        <taxon>Bacteria</taxon>
        <taxon>Bacillati</taxon>
        <taxon>Cyanobacteriota</taxon>
        <taxon>Cyanophyceae</taxon>
        <taxon>Coleofasciculales</taxon>
        <taxon>Coleofasciculaceae</taxon>
        <taxon>Coleofasciculus</taxon>
    </lineage>
</organism>
<keyword evidence="2" id="KW-1185">Reference proteome</keyword>
<dbReference type="Proteomes" id="UP000003835">
    <property type="component" value="Unassembled WGS sequence"/>
</dbReference>
<dbReference type="EMBL" id="DS989860">
    <property type="protein sequence ID" value="EDX73003.1"/>
    <property type="molecule type" value="Genomic_DNA"/>
</dbReference>
<reference evidence="1 2" key="1">
    <citation type="submission" date="2008-07" db="EMBL/GenBank/DDBJ databases">
        <authorList>
            <person name="Tandeau de Marsac N."/>
            <person name="Ferriera S."/>
            <person name="Johnson J."/>
            <person name="Kravitz S."/>
            <person name="Beeson K."/>
            <person name="Sutton G."/>
            <person name="Rogers Y.-H."/>
            <person name="Friedman R."/>
            <person name="Frazier M."/>
            <person name="Venter J.C."/>
        </authorList>
    </citation>
    <scope>NUCLEOTIDE SEQUENCE [LARGE SCALE GENOMIC DNA]</scope>
    <source>
        <strain evidence="1 2">PCC 7420</strain>
    </source>
</reference>
<dbReference type="HOGENOM" id="CLU_2842225_0_0_3"/>
<proteinExistence type="predicted"/>
<dbReference type="STRING" id="118168.MC7420_2621"/>